<protein>
    <submittedName>
        <fullName evidence="1">Uncharacterized protein</fullName>
    </submittedName>
</protein>
<dbReference type="EMBL" id="PVFZ01000068">
    <property type="protein sequence ID" value="PRF18411.1"/>
    <property type="molecule type" value="Genomic_DNA"/>
</dbReference>
<reference evidence="1 2" key="1">
    <citation type="submission" date="2018-03" db="EMBL/GenBank/DDBJ databases">
        <authorList>
            <person name="Nguyen K."/>
            <person name="Fouts D."/>
            <person name="Sutton G."/>
        </authorList>
    </citation>
    <scope>NUCLEOTIDE SEQUENCE [LARGE SCALE GENOMIC DNA]</scope>
    <source>
        <strain evidence="1 2">AU17135</strain>
    </source>
</reference>
<accession>A0A8E2RR76</accession>
<dbReference type="Proteomes" id="UP000237686">
    <property type="component" value="Unassembled WGS sequence"/>
</dbReference>
<dbReference type="AlphaFoldDB" id="A0A8E2RR76"/>
<organism evidence="1 2">
    <name type="scientific">Burkholderia multivorans</name>
    <dbReference type="NCBI Taxonomy" id="87883"/>
    <lineage>
        <taxon>Bacteria</taxon>
        <taxon>Pseudomonadati</taxon>
        <taxon>Pseudomonadota</taxon>
        <taxon>Betaproteobacteria</taxon>
        <taxon>Burkholderiales</taxon>
        <taxon>Burkholderiaceae</taxon>
        <taxon>Burkholderia</taxon>
        <taxon>Burkholderia cepacia complex</taxon>
    </lineage>
</organism>
<name>A0A8E2RR76_9BURK</name>
<evidence type="ECO:0000313" key="1">
    <source>
        <dbReference type="EMBL" id="PRF18411.1"/>
    </source>
</evidence>
<comment type="caution">
    <text evidence="1">The sequence shown here is derived from an EMBL/GenBank/DDBJ whole genome shotgun (WGS) entry which is preliminary data.</text>
</comment>
<proteinExistence type="predicted"/>
<sequence length="63" mass="6967">MCVRVARKRVGAARRQFRLYRRMRRCVAKPHAFAGLASVTADYSGGASLRADARACFDGARHA</sequence>
<gene>
    <name evidence="1" type="ORF">C6P98_25735</name>
</gene>
<evidence type="ECO:0000313" key="2">
    <source>
        <dbReference type="Proteomes" id="UP000237686"/>
    </source>
</evidence>